<dbReference type="PANTHER" id="PTHR43612">
    <property type="entry name" value="TRIFUNCTIONAL ENZYME SUBUNIT ALPHA"/>
    <property type="match status" value="1"/>
</dbReference>
<dbReference type="InterPro" id="IPR006180">
    <property type="entry name" value="3-OHacyl-CoA_DH_CS"/>
</dbReference>
<dbReference type="EC" id="4.2.1.17" evidence="4"/>
<gene>
    <name evidence="16" type="ORF">SPV1_00552</name>
</gene>
<dbReference type="InterPro" id="IPR018376">
    <property type="entry name" value="Enoyl-CoA_hyd/isom_CS"/>
</dbReference>
<dbReference type="eggNOG" id="COG1024">
    <property type="taxonomic scope" value="Bacteria"/>
</dbReference>
<dbReference type="Gene3D" id="1.10.1040.50">
    <property type="match status" value="1"/>
</dbReference>
<evidence type="ECO:0000256" key="3">
    <source>
        <dbReference type="ARBA" id="ARBA00008750"/>
    </source>
</evidence>
<dbReference type="FunFam" id="3.40.50.720:FF:000009">
    <property type="entry name" value="Fatty oxidation complex, alpha subunit"/>
    <property type="match status" value="1"/>
</dbReference>
<dbReference type="AlphaFoldDB" id="Q0EXX8"/>
<feature type="domain" description="3-hydroxyacyl-CoA dehydrogenase C-terminal" evidence="14">
    <location>
        <begin position="485"/>
        <end position="581"/>
    </location>
</feature>
<dbReference type="Gene3D" id="3.40.50.720">
    <property type="entry name" value="NAD(P)-binding Rossmann-like Domain"/>
    <property type="match status" value="1"/>
</dbReference>
<dbReference type="STRING" id="314344.AL013_00665"/>
<evidence type="ECO:0000256" key="10">
    <source>
        <dbReference type="ARBA" id="ARBA00023239"/>
    </source>
</evidence>
<dbReference type="Gene3D" id="3.90.226.10">
    <property type="entry name" value="2-enoyl-CoA Hydratase, Chain A, domain 1"/>
    <property type="match status" value="1"/>
</dbReference>
<keyword evidence="10" id="KW-0456">Lyase</keyword>
<dbReference type="Proteomes" id="UP000005297">
    <property type="component" value="Unassembled WGS sequence"/>
</dbReference>
<dbReference type="Pfam" id="PF02737">
    <property type="entry name" value="3HCDH_N"/>
    <property type="match status" value="1"/>
</dbReference>
<comment type="similarity">
    <text evidence="3">In the N-terminal section; belongs to the enoyl-CoA hydratase/isomerase family.</text>
</comment>
<dbReference type="Pfam" id="PF00725">
    <property type="entry name" value="3HCDH"/>
    <property type="match status" value="1"/>
</dbReference>
<evidence type="ECO:0000256" key="8">
    <source>
        <dbReference type="ARBA" id="ARBA00023027"/>
    </source>
</evidence>
<evidence type="ECO:0000313" key="17">
    <source>
        <dbReference type="Proteomes" id="UP000005297"/>
    </source>
</evidence>
<dbReference type="PROSITE" id="PS00067">
    <property type="entry name" value="3HCDH"/>
    <property type="match status" value="1"/>
</dbReference>
<dbReference type="InParanoid" id="Q0EXX8"/>
<dbReference type="SUPFAM" id="SSF52096">
    <property type="entry name" value="ClpP/crotonase"/>
    <property type="match status" value="1"/>
</dbReference>
<evidence type="ECO:0000259" key="15">
    <source>
        <dbReference type="Pfam" id="PF02737"/>
    </source>
</evidence>
<evidence type="ECO:0000256" key="4">
    <source>
        <dbReference type="ARBA" id="ARBA00012076"/>
    </source>
</evidence>
<dbReference type="InterPro" id="IPR001753">
    <property type="entry name" value="Enoyl-CoA_hydra/iso"/>
</dbReference>
<keyword evidence="9" id="KW-0443">Lipid metabolism</keyword>
<dbReference type="InterPro" id="IPR036291">
    <property type="entry name" value="NAD(P)-bd_dom_sf"/>
</dbReference>
<evidence type="ECO:0000256" key="1">
    <source>
        <dbReference type="ARBA" id="ARBA00005005"/>
    </source>
</evidence>
<evidence type="ECO:0000256" key="5">
    <source>
        <dbReference type="ARBA" id="ARBA00022832"/>
    </source>
</evidence>
<dbReference type="GO" id="GO:0006635">
    <property type="term" value="P:fatty acid beta-oxidation"/>
    <property type="evidence" value="ECO:0007669"/>
    <property type="project" value="UniProtKB-UniPathway"/>
</dbReference>
<evidence type="ECO:0000256" key="2">
    <source>
        <dbReference type="ARBA" id="ARBA00007005"/>
    </source>
</evidence>
<dbReference type="InterPro" id="IPR050136">
    <property type="entry name" value="FA_oxidation_alpha_subunit"/>
</dbReference>
<dbReference type="CDD" id="cd06558">
    <property type="entry name" value="crotonase-like"/>
    <property type="match status" value="1"/>
</dbReference>
<dbReference type="EMBL" id="AATS01000012">
    <property type="protein sequence ID" value="EAU54074.1"/>
    <property type="molecule type" value="Genomic_DNA"/>
</dbReference>
<dbReference type="InterPro" id="IPR029045">
    <property type="entry name" value="ClpP/crotonase-like_dom_sf"/>
</dbReference>
<evidence type="ECO:0000256" key="7">
    <source>
        <dbReference type="ARBA" id="ARBA00023002"/>
    </source>
</evidence>
<dbReference type="OrthoDB" id="5289808at2"/>
<dbReference type="GO" id="GO:0070403">
    <property type="term" value="F:NAD+ binding"/>
    <property type="evidence" value="ECO:0007669"/>
    <property type="project" value="InterPro"/>
</dbReference>
<evidence type="ECO:0000256" key="6">
    <source>
        <dbReference type="ARBA" id="ARBA00022963"/>
    </source>
</evidence>
<name>Q0EXX8_9PROT</name>
<comment type="caution">
    <text evidence="16">The sequence shown here is derived from an EMBL/GenBank/DDBJ whole genome shotgun (WGS) entry which is preliminary data.</text>
</comment>
<comment type="pathway">
    <text evidence="1">Lipid metabolism; fatty acid beta-oxidation.</text>
</comment>
<keyword evidence="17" id="KW-1185">Reference proteome</keyword>
<dbReference type="PROSITE" id="PS00166">
    <property type="entry name" value="ENOYL_COA_HYDRATASE"/>
    <property type="match status" value="1"/>
</dbReference>
<comment type="catalytic activity">
    <reaction evidence="12">
        <text>a (3S)-3-hydroxyacyl-CoA + NAD(+) = a 3-oxoacyl-CoA + NADH + H(+)</text>
        <dbReference type="Rhea" id="RHEA:22432"/>
        <dbReference type="ChEBI" id="CHEBI:15378"/>
        <dbReference type="ChEBI" id="CHEBI:57318"/>
        <dbReference type="ChEBI" id="CHEBI:57540"/>
        <dbReference type="ChEBI" id="CHEBI:57945"/>
        <dbReference type="ChEBI" id="CHEBI:90726"/>
        <dbReference type="EC" id="1.1.1.35"/>
    </reaction>
</comment>
<dbReference type="Pfam" id="PF00378">
    <property type="entry name" value="ECH_1"/>
    <property type="match status" value="1"/>
</dbReference>
<organism evidence="16 17">
    <name type="scientific">Mariprofundus ferrooxydans PV-1</name>
    <dbReference type="NCBI Taxonomy" id="314345"/>
    <lineage>
        <taxon>Bacteria</taxon>
        <taxon>Pseudomonadati</taxon>
        <taxon>Pseudomonadota</taxon>
        <taxon>Candidatius Mariprofundia</taxon>
        <taxon>Mariprofundales</taxon>
        <taxon>Mariprofundaceae</taxon>
        <taxon>Mariprofundus</taxon>
    </lineage>
</organism>
<evidence type="ECO:0000256" key="12">
    <source>
        <dbReference type="ARBA" id="ARBA00049556"/>
    </source>
</evidence>
<evidence type="ECO:0000313" key="16">
    <source>
        <dbReference type="EMBL" id="EAU54074.1"/>
    </source>
</evidence>
<dbReference type="UniPathway" id="UPA00659"/>
<keyword evidence="8" id="KW-0520">NAD</keyword>
<dbReference type="SUPFAM" id="SSF51735">
    <property type="entry name" value="NAD(P)-binding Rossmann-fold domains"/>
    <property type="match status" value="1"/>
</dbReference>
<evidence type="ECO:0000256" key="11">
    <source>
        <dbReference type="ARBA" id="ARBA00023268"/>
    </source>
</evidence>
<dbReference type="RefSeq" id="WP_009850411.1">
    <property type="nucleotide sequence ID" value="NZ_DS022295.1"/>
</dbReference>
<evidence type="ECO:0000256" key="9">
    <source>
        <dbReference type="ARBA" id="ARBA00023098"/>
    </source>
</evidence>
<accession>Q0EXX8</accession>
<dbReference type="PANTHER" id="PTHR43612:SF3">
    <property type="entry name" value="TRIFUNCTIONAL ENZYME SUBUNIT ALPHA, MITOCHONDRIAL"/>
    <property type="match status" value="1"/>
</dbReference>
<proteinExistence type="inferred from homology"/>
<dbReference type="HOGENOM" id="CLU_009834_16_2_0"/>
<dbReference type="GO" id="GO:0004300">
    <property type="term" value="F:enoyl-CoA hydratase activity"/>
    <property type="evidence" value="ECO:0007669"/>
    <property type="project" value="UniProtKB-EC"/>
</dbReference>
<protein>
    <recommendedName>
        <fullName evidence="4">enoyl-CoA hydratase</fullName>
        <ecNumber evidence="4">4.2.1.17</ecNumber>
    </recommendedName>
</protein>
<feature type="domain" description="3-hydroxyacyl-CoA dehydrogenase NAD binding" evidence="15">
    <location>
        <begin position="311"/>
        <end position="482"/>
    </location>
</feature>
<keyword evidence="6" id="KW-0442">Lipid degradation</keyword>
<dbReference type="FunCoup" id="Q0EXX8">
    <property type="interactions" value="258"/>
</dbReference>
<dbReference type="InterPro" id="IPR006108">
    <property type="entry name" value="3HC_DH_C"/>
</dbReference>
<keyword evidence="11" id="KW-0511">Multifunctional enzyme</keyword>
<dbReference type="InterPro" id="IPR008927">
    <property type="entry name" value="6-PGluconate_DH-like_C_sf"/>
</dbReference>
<comment type="similarity">
    <text evidence="2">In the central section; belongs to the 3-hydroxyacyl-CoA dehydrogenase family.</text>
</comment>
<dbReference type="SUPFAM" id="SSF48179">
    <property type="entry name" value="6-phosphogluconate dehydrogenase C-terminal domain-like"/>
    <property type="match status" value="2"/>
</dbReference>
<evidence type="ECO:0000259" key="14">
    <source>
        <dbReference type="Pfam" id="PF00725"/>
    </source>
</evidence>
<evidence type="ECO:0000256" key="13">
    <source>
        <dbReference type="RuleBase" id="RU003707"/>
    </source>
</evidence>
<keyword evidence="7" id="KW-0560">Oxidoreductase</keyword>
<sequence length="701" mass="75535">MQVVTLIRNDEDTRLHFERSDKSVNVLDEKCISQLEAHLDALETAPPALLVLESGMPGSFIAGADLEMIAGVTEQAAATAMAGRGQALCRRIERLPSLSIAMVHGACMGGGLELALACDYIVAVDDKKTMLGLPEIKIGIHPGFGGCVRLPKRVGWVKAVEMILSGSVLDVNRAYRAGLAALTARPEQCDDAIGYLAKRGKVKSRPFAPWWLRLWPARELFFRQVEKKAMARFKHLDIEAAYPAVPATIALLKAIIGMSDAPALAREAESLGRLAVTPTCKNLIRVFYLGEALKKQAAVKRGRDAVATMQKAAVYGAGVMGGGIAWVASQSMDVDLHEVAAEPLGRGMKGIARLAMRKKGRADSKRLARIRPVLDESGLSDVDVVIEAVLEDIRVKRRLWASLGKHVRKDTLLLSNTSSLSISDMQHRRANAGRIAGLHFFNPAPKMPLVEVVAGEKTTPETVDKVCALAVSWGKYPIIVAESPGFLVNRCLMPYMVAALKLVASGEKIGHVDGALKCFGMPMGALELADRVGLDICMHVGTHLSEVLSAAGQRFAMPEWFARMVADGLLGEKSGKGFFIYEEGKQGDLNPDLARYLPLAGLHEHEGDADLGSEKTPMEQAAVVDGCLIPMLVEALACLGEQVVDDPVQLDAAFVYGIGFPPFRGGLLRYFAGRDVEALKQSIAAAGLPVPEKMDLLGDFR</sequence>
<reference evidence="16 17" key="1">
    <citation type="submission" date="2006-09" db="EMBL/GenBank/DDBJ databases">
        <authorList>
            <person name="Emerson D."/>
            <person name="Ferriera S."/>
            <person name="Johnson J."/>
            <person name="Kravitz S."/>
            <person name="Halpern A."/>
            <person name="Remington K."/>
            <person name="Beeson K."/>
            <person name="Tran B."/>
            <person name="Rogers Y.-H."/>
            <person name="Friedman R."/>
            <person name="Venter J.C."/>
        </authorList>
    </citation>
    <scope>NUCLEOTIDE SEQUENCE [LARGE SCALE GENOMIC DNA]</scope>
    <source>
        <strain evidence="16 17">PV-1</strain>
    </source>
</reference>
<dbReference type="eggNOG" id="COG1250">
    <property type="taxonomic scope" value="Bacteria"/>
</dbReference>
<dbReference type="InterPro" id="IPR006176">
    <property type="entry name" value="3-OHacyl-CoA_DH_NAD-bd"/>
</dbReference>
<dbReference type="GO" id="GO:0016509">
    <property type="term" value="F:long-chain (3S)-3-hydroxyacyl-CoA dehydrogenase (NAD+) activity"/>
    <property type="evidence" value="ECO:0007669"/>
    <property type="project" value="TreeGrafter"/>
</dbReference>
<keyword evidence="5" id="KW-0276">Fatty acid metabolism</keyword>
<comment type="similarity">
    <text evidence="13">Belongs to the enoyl-CoA hydratase/isomerase family.</text>
</comment>